<feature type="region of interest" description="Disordered" evidence="7">
    <location>
        <begin position="1014"/>
        <end position="1040"/>
    </location>
</feature>
<dbReference type="Pfam" id="PF01094">
    <property type="entry name" value="ANF_receptor"/>
    <property type="match status" value="2"/>
</dbReference>
<feature type="compositionally biased region" description="Polar residues" evidence="7">
    <location>
        <begin position="1027"/>
        <end position="1040"/>
    </location>
</feature>
<dbReference type="Proteomes" id="UP001164746">
    <property type="component" value="Chromosome 5"/>
</dbReference>
<evidence type="ECO:0000259" key="9">
    <source>
        <dbReference type="Pfam" id="PF01094"/>
    </source>
</evidence>
<evidence type="ECO:0000256" key="5">
    <source>
        <dbReference type="ARBA" id="ARBA00023170"/>
    </source>
</evidence>
<reference evidence="10" key="1">
    <citation type="submission" date="2022-11" db="EMBL/GenBank/DDBJ databases">
        <title>Centuries of genome instability and evolution in soft-shell clam transmissible cancer (bioRxiv).</title>
        <authorList>
            <person name="Hart S.F.M."/>
            <person name="Yonemitsu M.A."/>
            <person name="Giersch R.M."/>
            <person name="Beal B.F."/>
            <person name="Arriagada G."/>
            <person name="Davis B.W."/>
            <person name="Ostrander E.A."/>
            <person name="Goff S.P."/>
            <person name="Metzger M.J."/>
        </authorList>
    </citation>
    <scope>NUCLEOTIDE SEQUENCE</scope>
    <source>
        <strain evidence="10">MELC-2E11</strain>
        <tissue evidence="10">Siphon/mantle</tissue>
    </source>
</reference>
<dbReference type="Gene3D" id="3.40.50.2300">
    <property type="match status" value="4"/>
</dbReference>
<keyword evidence="4" id="KW-0472">Membrane</keyword>
<keyword evidence="5" id="KW-0675">Receptor</keyword>
<gene>
    <name evidence="10" type="ORF">MAR_019626</name>
</gene>
<dbReference type="InterPro" id="IPR001828">
    <property type="entry name" value="ANF_lig-bd_rcpt"/>
</dbReference>
<keyword evidence="11" id="KW-1185">Reference proteome</keyword>
<proteinExistence type="predicted"/>
<feature type="compositionally biased region" description="Gly residues" evidence="7">
    <location>
        <begin position="1016"/>
        <end position="1026"/>
    </location>
</feature>
<feature type="compositionally biased region" description="Basic and acidic residues" evidence="7">
    <location>
        <begin position="963"/>
        <end position="977"/>
    </location>
</feature>
<feature type="signal peptide" evidence="8">
    <location>
        <begin position="1"/>
        <end position="25"/>
    </location>
</feature>
<feature type="chain" id="PRO_5046094083" evidence="8">
    <location>
        <begin position="26"/>
        <end position="1106"/>
    </location>
</feature>
<evidence type="ECO:0000256" key="7">
    <source>
        <dbReference type="SAM" id="MobiDB-lite"/>
    </source>
</evidence>
<comment type="subcellular location">
    <subcellularLocation>
        <location evidence="1">Membrane</location>
        <topology evidence="1">Multi-pass membrane protein</topology>
    </subcellularLocation>
</comment>
<dbReference type="InterPro" id="IPR050726">
    <property type="entry name" value="mGluR"/>
</dbReference>
<keyword evidence="8" id="KW-0732">Signal</keyword>
<dbReference type="PRINTS" id="PR00248">
    <property type="entry name" value="GPCRMGR"/>
</dbReference>
<evidence type="ECO:0000256" key="1">
    <source>
        <dbReference type="ARBA" id="ARBA00004141"/>
    </source>
</evidence>
<feature type="domain" description="Receptor ligand binding region" evidence="9">
    <location>
        <begin position="552"/>
        <end position="775"/>
    </location>
</feature>
<keyword evidence="3" id="KW-1133">Transmembrane helix</keyword>
<keyword evidence="6" id="KW-0325">Glycoprotein</keyword>
<evidence type="ECO:0000256" key="8">
    <source>
        <dbReference type="SAM" id="SignalP"/>
    </source>
</evidence>
<dbReference type="PANTHER" id="PTHR24060">
    <property type="entry name" value="METABOTROPIC GLUTAMATE RECEPTOR"/>
    <property type="match status" value="1"/>
</dbReference>
<evidence type="ECO:0000313" key="10">
    <source>
        <dbReference type="EMBL" id="WAR04257.1"/>
    </source>
</evidence>
<accession>A0ABY7E632</accession>
<dbReference type="InterPro" id="IPR000337">
    <property type="entry name" value="GPCR_3"/>
</dbReference>
<protein>
    <submittedName>
        <fullName evidence="10">GRM7-like protein</fullName>
    </submittedName>
</protein>
<evidence type="ECO:0000256" key="4">
    <source>
        <dbReference type="ARBA" id="ARBA00023136"/>
    </source>
</evidence>
<evidence type="ECO:0000256" key="2">
    <source>
        <dbReference type="ARBA" id="ARBA00022692"/>
    </source>
</evidence>
<sequence length="1106" mass="122272">MIWHVGWKVAMTTACLLVTCGRVQGLGHVILSGDVYIEYVGAVYEDSSCTHVSPETVQNIQAIKWILTRLNNENFINGTKLGLRINPTCGSVENAKSIAHQLAVEMASSSTTDIVGLIGSDYSSESAVISRLISSLPDQYRLLQVAYSSTSASLRNQDIYTNFIRPVPADDIQVKVLREFLLSMNWTMMAMIYDDDTYGNGGFEALSADAHGLDVCFPVSIPVPTDRRNVTELEEIIRRQIYRVNVTSLPTISGILIFGSYNLVEAVMQAVENIHSDPAMAGYQRPAFLLSEAGGYIEGQFTNVSKGAFILSPPKRNISSFSDDYWRPMLNSSTKLKEEANVNKYFQQMIEQLGNCQLSNSTAADYCALLEDETIKQDIRNSIFTQYAIQAAMLAAYATKTVRSKACGNINGVCQAFLNTSATPRAKMIDAIQNVDIKFDEDFKTVRIPEFRNPEHLIIRFNGSNSLTKNLFPDIRDYDVGGQEHSWPDIRKPQCPDGATSATCIAREENEFMIYEPGDMYIVGIAPVHDVGNTPLKCGNIKPGGVDMVEGIRFALKDLKEKHFAPEAKLGLIIIDSCDDPQILQEKVLTLHRFGVYVSGRYEPVHDKILGYVGGWTSDVSTAIAQITSRLHYVQVSYASTAASLSRRQQYPYFLRVPSSDAEQVRVMLNIVRDLGGKMIQIMYSETLYGEDGRNLLKALAGQDDVNICVANEIPVSSSTTGDDVIRLLRKTPEARMVVLFVASSHISNFIEALNNDLDSNNEFLFIGSEEWGLRQNMKLYPKLAGTLAITSRLWAQDSFLNHLKSLGPSSVSEDPWIRSYLESVFNCYYQWSYNKKSRNKCTGLEQLEEGAIFHVDSWAPFAIRATDVLMAGVAERLKAVCGGTQNLCADYRDGANAANKLAAAIRHQERKSDSQDQASTPVFNENGDGTIGYRIYVYDRKGGRPKFNNTYLTAIYAEQRRQHGIDGSESPGKPKDEEDYDNIPGERYQGEIPSIHGKRYQGELPSSVGNNYGRGFDGGTAGSGSIGQRSNTDESFSGGSIQTTGSATYLTNENGLQAPGSVSPPAHTFMKTFNQSEDPDYLTAREDTNNLPPLDLNSMGLETGL</sequence>
<dbReference type="InterPro" id="IPR028082">
    <property type="entry name" value="Peripla_BP_I"/>
</dbReference>
<feature type="region of interest" description="Disordered" evidence="7">
    <location>
        <begin position="963"/>
        <end position="985"/>
    </location>
</feature>
<feature type="region of interest" description="Disordered" evidence="7">
    <location>
        <begin position="1074"/>
        <end position="1106"/>
    </location>
</feature>
<dbReference type="SUPFAM" id="SSF53822">
    <property type="entry name" value="Periplasmic binding protein-like I"/>
    <property type="match status" value="2"/>
</dbReference>
<feature type="domain" description="Receptor ligand binding region" evidence="9">
    <location>
        <begin position="67"/>
        <end position="246"/>
    </location>
</feature>
<evidence type="ECO:0000256" key="6">
    <source>
        <dbReference type="ARBA" id="ARBA00023180"/>
    </source>
</evidence>
<evidence type="ECO:0000256" key="3">
    <source>
        <dbReference type="ARBA" id="ARBA00022989"/>
    </source>
</evidence>
<dbReference type="EMBL" id="CP111016">
    <property type="protein sequence ID" value="WAR04257.1"/>
    <property type="molecule type" value="Genomic_DNA"/>
</dbReference>
<keyword evidence="2" id="KW-0812">Transmembrane</keyword>
<name>A0ABY7E632_MYAAR</name>
<organism evidence="10 11">
    <name type="scientific">Mya arenaria</name>
    <name type="common">Soft-shell clam</name>
    <dbReference type="NCBI Taxonomy" id="6604"/>
    <lineage>
        <taxon>Eukaryota</taxon>
        <taxon>Metazoa</taxon>
        <taxon>Spiralia</taxon>
        <taxon>Lophotrochozoa</taxon>
        <taxon>Mollusca</taxon>
        <taxon>Bivalvia</taxon>
        <taxon>Autobranchia</taxon>
        <taxon>Heteroconchia</taxon>
        <taxon>Euheterodonta</taxon>
        <taxon>Imparidentia</taxon>
        <taxon>Neoheterodontei</taxon>
        <taxon>Myida</taxon>
        <taxon>Myoidea</taxon>
        <taxon>Myidae</taxon>
        <taxon>Mya</taxon>
    </lineage>
</organism>
<evidence type="ECO:0000313" key="11">
    <source>
        <dbReference type="Proteomes" id="UP001164746"/>
    </source>
</evidence>